<keyword evidence="1" id="KW-0175">Coiled coil</keyword>
<dbReference type="Proteomes" id="UP000224634">
    <property type="component" value="Unassembled WGS sequence"/>
</dbReference>
<organism evidence="3 4">
    <name type="scientific">Polytolypa hystricis (strain UAMH7299)</name>
    <dbReference type="NCBI Taxonomy" id="1447883"/>
    <lineage>
        <taxon>Eukaryota</taxon>
        <taxon>Fungi</taxon>
        <taxon>Dikarya</taxon>
        <taxon>Ascomycota</taxon>
        <taxon>Pezizomycotina</taxon>
        <taxon>Eurotiomycetes</taxon>
        <taxon>Eurotiomycetidae</taxon>
        <taxon>Onygenales</taxon>
        <taxon>Onygenales incertae sedis</taxon>
        <taxon>Polytolypa</taxon>
    </lineage>
</organism>
<evidence type="ECO:0000313" key="3">
    <source>
        <dbReference type="EMBL" id="PGH17584.1"/>
    </source>
</evidence>
<sequence length="973" mass="107727">MRDLRERGSIRAPKRFDEESWEKPPSQPSQSSRSSTTRLIVPAAARPAFPPPYIDFNPALPPAAFPTLDQARPTNPMGKENPSQGQGDSVDIDGVMEVDGEVNAHHVSDQEDQVDSSSDTDSPDLDELDNETYRKHLATLSQAANDAQRTEYLDWSDSENNGNYQTAENGYIVNAPNIVRWRDIAPVLQTEIIMNLGRRYRWKQIIEMLKLTPEEKRSCHRYATQREAQIEKENKQLEEMRKKQLRALMRIDNTVLSQSKVPAKLVFRTLSKRYIRDPKARADPDYLMTTASDILAARKYLRNVGLDPRLVGEWSNELVTINGQSHPFGEDELKWKQPESKRPEIGPVIYEPPANVPQQDTVGMDGTTVVESHRNHDEIPALKQRLKAARRVIRQREAIAQEQDTYRSVSDTVLYSRPGNWKSMLQLQIGPEGAAKIGTNPTPRKKVIVVPPIDSPPYDTVTPPQLVLDNSDPRPNLERRVSLGDIPNAGKTPEVSWASSPPQDHTIEPLKRTLGGAWYYGSDKPFRDVGFEAVKQNFESHMRLREKLDAARVERDIRRMMEAQDSQQSTPSAPISLPIRALGRPQDIVSPEAANTLCDCQVDQPVNTTSFKRFSDNLPPILTAYPINKAPQEEEHGPAYSPISPVLTGGSVPEWSLATAENPLLDGRAAVEGTNVEVSGMEPEISARFDKGKPEPNQGLATEFIEPILTGEQDSSEDLTTEETTVPRPEMVPEDPMDIDVEPLTAESTASVGEGNEEVSSSVAFNVPTLIEGPTVKSPTLAKNGTEEVSNCTGFNVPPATEAPAFVVERKEEVNARTEFDVPTLIQPPTTESPTFVEEGKKEVSDIVGLEAPTPAESAFVLDNHQSPLGMSPPALSIGTTEESNYSSSLLDETEIDGNYTTVLTEDTLTTLANDSPVPEKAFEQTASGGEVVIPEVKAPKKRAPRKTVAPTGPRRRSQRLNADQGRVLRPRK</sequence>
<feature type="compositionally biased region" description="Pro residues" evidence="2">
    <location>
        <begin position="48"/>
        <end position="64"/>
    </location>
</feature>
<keyword evidence="4" id="KW-1185">Reference proteome</keyword>
<protein>
    <submittedName>
        <fullName evidence="3">Uncharacterized protein</fullName>
    </submittedName>
</protein>
<reference evidence="3 4" key="1">
    <citation type="submission" date="2017-10" db="EMBL/GenBank/DDBJ databases">
        <title>Comparative genomics in systemic dimorphic fungi from Ajellomycetaceae.</title>
        <authorList>
            <person name="Munoz J.F."/>
            <person name="Mcewen J.G."/>
            <person name="Clay O.K."/>
            <person name="Cuomo C.A."/>
        </authorList>
    </citation>
    <scope>NUCLEOTIDE SEQUENCE [LARGE SCALE GENOMIC DNA]</scope>
    <source>
        <strain evidence="3 4">UAMH7299</strain>
    </source>
</reference>
<feature type="compositionally biased region" description="Low complexity" evidence="2">
    <location>
        <begin position="28"/>
        <end position="47"/>
    </location>
</feature>
<feature type="coiled-coil region" evidence="1">
    <location>
        <begin position="223"/>
        <end position="250"/>
    </location>
</feature>
<feature type="region of interest" description="Disordered" evidence="2">
    <location>
        <begin position="712"/>
        <end position="736"/>
    </location>
</feature>
<dbReference type="AlphaFoldDB" id="A0A2B7Y0J3"/>
<name>A0A2B7Y0J3_POLH7</name>
<dbReference type="STRING" id="1447883.A0A2B7Y0J3"/>
<evidence type="ECO:0000313" key="4">
    <source>
        <dbReference type="Proteomes" id="UP000224634"/>
    </source>
</evidence>
<comment type="caution">
    <text evidence="3">The sequence shown here is derived from an EMBL/GenBank/DDBJ whole genome shotgun (WGS) entry which is preliminary data.</text>
</comment>
<feature type="region of interest" description="Disordered" evidence="2">
    <location>
        <begin position="481"/>
        <end position="508"/>
    </location>
</feature>
<evidence type="ECO:0000256" key="1">
    <source>
        <dbReference type="SAM" id="Coils"/>
    </source>
</evidence>
<evidence type="ECO:0000256" key="2">
    <source>
        <dbReference type="SAM" id="MobiDB-lite"/>
    </source>
</evidence>
<feature type="compositionally biased region" description="Basic and acidic residues" evidence="2">
    <location>
        <begin position="1"/>
        <end position="22"/>
    </location>
</feature>
<dbReference type="EMBL" id="PDNA01000063">
    <property type="protein sequence ID" value="PGH17584.1"/>
    <property type="molecule type" value="Genomic_DNA"/>
</dbReference>
<gene>
    <name evidence="3" type="ORF">AJ80_04762</name>
</gene>
<accession>A0A2B7Y0J3</accession>
<feature type="region of interest" description="Disordered" evidence="2">
    <location>
        <begin position="914"/>
        <end position="973"/>
    </location>
</feature>
<feature type="region of interest" description="Disordered" evidence="2">
    <location>
        <begin position="105"/>
        <end position="127"/>
    </location>
</feature>
<feature type="region of interest" description="Disordered" evidence="2">
    <location>
        <begin position="1"/>
        <end position="91"/>
    </location>
</feature>
<proteinExistence type="predicted"/>
<dbReference type="OrthoDB" id="5378502at2759"/>